<sequence length="401" mass="45124">MKKYIYITLLVLSIFILSSCSSVYPNKANEENQGKPVKTVDLIKTGYPLYLEYIGMVKPEEIKKYSFKTSGRIEKIYTEKGEFVLKGTPLVQLSSEDLNSALKASRAQLDSASSQYNKALKGATAEEINQIELKVTQAQLAYKHRLDLYNKMKELHEAGVISKQDLDNSKLELDLSRTELNLAEEVEKQIKEGTRKEDLETLRSQLNMAEADFQQKESLLEDAIIFADTDGYAIDILYKAGEMAPAGHPVVIFKGEGQILKTGISQKDKNRVEVGMPVIVKGNDIEVVGEVMYIHSLPDEQTLTYETEISIPYETFSIGEILKLSIEVSHEEAVQIPIQSIMSNDIDYVFLVKEGKVEKREIEILEIRGSHVTVKGLENGEELVVQGMKRLKPADKVIVER</sequence>
<evidence type="ECO:0000259" key="3">
    <source>
        <dbReference type="Pfam" id="PF25967"/>
    </source>
</evidence>
<dbReference type="GO" id="GO:0015562">
    <property type="term" value="F:efflux transmembrane transporter activity"/>
    <property type="evidence" value="ECO:0007669"/>
    <property type="project" value="TreeGrafter"/>
</dbReference>
<dbReference type="STRING" id="1120976.SAMN03080606_01338"/>
<dbReference type="Gene3D" id="2.40.50.100">
    <property type="match status" value="1"/>
</dbReference>
<dbReference type="Gene3D" id="2.40.420.20">
    <property type="match status" value="1"/>
</dbReference>
<dbReference type="Gene3D" id="1.10.287.470">
    <property type="entry name" value="Helix hairpin bin"/>
    <property type="match status" value="1"/>
</dbReference>
<evidence type="ECO:0000313" key="4">
    <source>
        <dbReference type="EMBL" id="SCY34095.1"/>
    </source>
</evidence>
<dbReference type="Pfam" id="PF25881">
    <property type="entry name" value="HH_YBHG"/>
    <property type="match status" value="1"/>
</dbReference>
<evidence type="ECO:0000259" key="2">
    <source>
        <dbReference type="Pfam" id="PF25881"/>
    </source>
</evidence>
<dbReference type="RefSeq" id="WP_091541407.1">
    <property type="nucleotide sequence ID" value="NZ_FMUS01000006.1"/>
</dbReference>
<dbReference type="InterPro" id="IPR058627">
    <property type="entry name" value="MdtA-like_C"/>
</dbReference>
<dbReference type="PANTHER" id="PTHR30469:SF15">
    <property type="entry name" value="HLYD FAMILY OF SECRETION PROTEINS"/>
    <property type="match status" value="1"/>
</dbReference>
<gene>
    <name evidence="4" type="ORF">SAMN03080606_01338</name>
</gene>
<evidence type="ECO:0000256" key="1">
    <source>
        <dbReference type="SAM" id="Coils"/>
    </source>
</evidence>
<evidence type="ECO:0008006" key="6">
    <source>
        <dbReference type="Google" id="ProtNLM"/>
    </source>
</evidence>
<dbReference type="EMBL" id="FMUS01000006">
    <property type="protein sequence ID" value="SCY34095.1"/>
    <property type="molecule type" value="Genomic_DNA"/>
</dbReference>
<dbReference type="GO" id="GO:1990281">
    <property type="term" value="C:efflux pump complex"/>
    <property type="evidence" value="ECO:0007669"/>
    <property type="project" value="TreeGrafter"/>
</dbReference>
<dbReference type="PANTHER" id="PTHR30469">
    <property type="entry name" value="MULTIDRUG RESISTANCE PROTEIN MDTA"/>
    <property type="match status" value="1"/>
</dbReference>
<keyword evidence="1" id="KW-0175">Coiled coil</keyword>
<dbReference type="SUPFAM" id="SSF111369">
    <property type="entry name" value="HlyD-like secretion proteins"/>
    <property type="match status" value="1"/>
</dbReference>
<accession>A0A1G5F4B5</accession>
<keyword evidence="5" id="KW-1185">Reference proteome</keyword>
<dbReference type="PROSITE" id="PS51257">
    <property type="entry name" value="PROKAR_LIPOPROTEIN"/>
    <property type="match status" value="1"/>
</dbReference>
<feature type="coiled-coil region" evidence="1">
    <location>
        <begin position="168"/>
        <end position="219"/>
    </location>
</feature>
<protein>
    <recommendedName>
        <fullName evidence="6">RND family efflux transporter, MFP subunit</fullName>
    </recommendedName>
</protein>
<dbReference type="Gene3D" id="2.40.30.170">
    <property type="match status" value="1"/>
</dbReference>
<organism evidence="4 5">
    <name type="scientific">Alkaliphilus peptidifermentans DSM 18978</name>
    <dbReference type="NCBI Taxonomy" id="1120976"/>
    <lineage>
        <taxon>Bacteria</taxon>
        <taxon>Bacillati</taxon>
        <taxon>Bacillota</taxon>
        <taxon>Clostridia</taxon>
        <taxon>Peptostreptococcales</taxon>
        <taxon>Natronincolaceae</taxon>
        <taxon>Alkaliphilus</taxon>
    </lineage>
</organism>
<dbReference type="OrthoDB" id="2015187at2"/>
<dbReference type="Pfam" id="PF25967">
    <property type="entry name" value="RND-MFP_C"/>
    <property type="match status" value="1"/>
</dbReference>
<feature type="domain" description="Multidrug resistance protein MdtA-like C-terminal permuted SH3" evidence="3">
    <location>
        <begin position="333"/>
        <end position="390"/>
    </location>
</feature>
<dbReference type="InterPro" id="IPR059052">
    <property type="entry name" value="HH_YbhG-like"/>
</dbReference>
<name>A0A1G5F4B5_9FIRM</name>
<reference evidence="4 5" key="1">
    <citation type="submission" date="2016-10" db="EMBL/GenBank/DDBJ databases">
        <authorList>
            <person name="de Groot N.N."/>
        </authorList>
    </citation>
    <scope>NUCLEOTIDE SEQUENCE [LARGE SCALE GENOMIC DNA]</scope>
    <source>
        <strain evidence="4 5">DSM 18978</strain>
    </source>
</reference>
<evidence type="ECO:0000313" key="5">
    <source>
        <dbReference type="Proteomes" id="UP000198636"/>
    </source>
</evidence>
<dbReference type="AlphaFoldDB" id="A0A1G5F4B5"/>
<proteinExistence type="predicted"/>
<feature type="domain" description="YbhG-like alpha-helical hairpin" evidence="2">
    <location>
        <begin position="96"/>
        <end position="221"/>
    </location>
</feature>
<dbReference type="Proteomes" id="UP000198636">
    <property type="component" value="Unassembled WGS sequence"/>
</dbReference>